<evidence type="ECO:0000256" key="1">
    <source>
        <dbReference type="SAM" id="MobiDB-lite"/>
    </source>
</evidence>
<feature type="region of interest" description="Disordered" evidence="1">
    <location>
        <begin position="61"/>
        <end position="97"/>
    </location>
</feature>
<reference evidence="2 3" key="1">
    <citation type="submission" date="2023-03" db="EMBL/GenBank/DDBJ databases">
        <title>NovoSphingobium album sp. nov. isolated from polycyclic aromatic hydrocarbons- and heavy-metal polluted soil.</title>
        <authorList>
            <person name="Liu Z."/>
            <person name="Wang K."/>
        </authorList>
    </citation>
    <scope>NUCLEOTIDE SEQUENCE [LARGE SCALE GENOMIC DNA]</scope>
    <source>
        <strain evidence="2 3">H3SJ31-1</strain>
    </source>
</reference>
<proteinExistence type="predicted"/>
<name>A0ABT5WXC8_9SPHN</name>
<organism evidence="2 3">
    <name type="scientific">Novosphingobium album</name>
    <name type="common">ex Liu et al. 2023</name>
    <dbReference type="NCBI Taxonomy" id="3031130"/>
    <lineage>
        <taxon>Bacteria</taxon>
        <taxon>Pseudomonadati</taxon>
        <taxon>Pseudomonadota</taxon>
        <taxon>Alphaproteobacteria</taxon>
        <taxon>Sphingomonadales</taxon>
        <taxon>Sphingomonadaceae</taxon>
        <taxon>Novosphingobium</taxon>
    </lineage>
</organism>
<comment type="caution">
    <text evidence="2">The sequence shown here is derived from an EMBL/GenBank/DDBJ whole genome shotgun (WGS) entry which is preliminary data.</text>
</comment>
<feature type="compositionally biased region" description="Basic residues" evidence="1">
    <location>
        <begin position="69"/>
        <end position="78"/>
    </location>
</feature>
<protein>
    <submittedName>
        <fullName evidence="2">Uncharacterized protein</fullName>
    </submittedName>
</protein>
<accession>A0ABT5WXC8</accession>
<sequence>MKTLSIKNIVLDHGENTVVLATLRAVHRGKIVRSQATCAAANTPLPAGGAILLQRAREKGTDFRELRNRSRAVPRKNTYRPDDIARCHAPEPPLAPK</sequence>
<evidence type="ECO:0000313" key="2">
    <source>
        <dbReference type="EMBL" id="MDE8654551.1"/>
    </source>
</evidence>
<dbReference type="EMBL" id="JARESE010000085">
    <property type="protein sequence ID" value="MDE8654551.1"/>
    <property type="molecule type" value="Genomic_DNA"/>
</dbReference>
<feature type="compositionally biased region" description="Basic and acidic residues" evidence="1">
    <location>
        <begin position="79"/>
        <end position="89"/>
    </location>
</feature>
<dbReference type="Proteomes" id="UP001216253">
    <property type="component" value="Unassembled WGS sequence"/>
</dbReference>
<gene>
    <name evidence="2" type="ORF">PYV00_22895</name>
</gene>
<keyword evidence="3" id="KW-1185">Reference proteome</keyword>
<evidence type="ECO:0000313" key="3">
    <source>
        <dbReference type="Proteomes" id="UP001216253"/>
    </source>
</evidence>
<dbReference type="RefSeq" id="WP_275230666.1">
    <property type="nucleotide sequence ID" value="NZ_JARESE010000085.1"/>
</dbReference>